<organism evidence="1 2">
    <name type="scientific">Rattus norvegicus</name>
    <name type="common">Rat</name>
    <dbReference type="NCBI Taxonomy" id="10116"/>
    <lineage>
        <taxon>Eukaryota</taxon>
        <taxon>Metazoa</taxon>
        <taxon>Chordata</taxon>
        <taxon>Craniata</taxon>
        <taxon>Vertebrata</taxon>
        <taxon>Euteleostomi</taxon>
        <taxon>Mammalia</taxon>
        <taxon>Eutheria</taxon>
        <taxon>Euarchontoglires</taxon>
        <taxon>Glires</taxon>
        <taxon>Rodentia</taxon>
        <taxon>Myomorpha</taxon>
        <taxon>Muroidea</taxon>
        <taxon>Muridae</taxon>
        <taxon>Murinae</taxon>
        <taxon>Rattus</taxon>
    </lineage>
</organism>
<evidence type="ECO:0000313" key="2">
    <source>
        <dbReference type="Proteomes" id="UP000234681"/>
    </source>
</evidence>
<dbReference type="Proteomes" id="UP000234681">
    <property type="component" value="Chromosome 8"/>
</dbReference>
<dbReference type="AlphaFoldDB" id="A6J4U4"/>
<reference evidence="2" key="1">
    <citation type="submission" date="2005-09" db="EMBL/GenBank/DDBJ databases">
        <authorList>
            <person name="Mural R.J."/>
            <person name="Li P.W."/>
            <person name="Adams M.D."/>
            <person name="Amanatides P.G."/>
            <person name="Baden-Tillson H."/>
            <person name="Barnstead M."/>
            <person name="Chin S.H."/>
            <person name="Dew I."/>
            <person name="Evans C.A."/>
            <person name="Ferriera S."/>
            <person name="Flanigan M."/>
            <person name="Fosler C."/>
            <person name="Glodek A."/>
            <person name="Gu Z."/>
            <person name="Holt R.A."/>
            <person name="Jennings D."/>
            <person name="Kraft C.L."/>
            <person name="Lu F."/>
            <person name="Nguyen T."/>
            <person name="Nusskern D.R."/>
            <person name="Pfannkoch C.M."/>
            <person name="Sitter C."/>
            <person name="Sutton G.G."/>
            <person name="Venter J.C."/>
            <person name="Wang Z."/>
            <person name="Woodage T."/>
            <person name="Zheng X.H."/>
            <person name="Zhong F."/>
        </authorList>
    </citation>
    <scope>NUCLEOTIDE SEQUENCE [LARGE SCALE GENOMIC DNA]</scope>
    <source>
        <strain>BN</strain>
        <strain evidence="2">Sprague-Dawley</strain>
    </source>
</reference>
<accession>A6J4U4</accession>
<name>A6J4U4_RAT</name>
<sequence length="16" mass="1782">MFHPTSTPHKTGENTP</sequence>
<protein>
    <submittedName>
        <fullName evidence="1">RCG58215</fullName>
    </submittedName>
</protein>
<dbReference type="EMBL" id="CH473975">
    <property type="protein sequence ID" value="EDL95617.1"/>
    <property type="molecule type" value="Genomic_DNA"/>
</dbReference>
<feature type="non-terminal residue" evidence="1">
    <location>
        <position position="16"/>
    </location>
</feature>
<evidence type="ECO:0000313" key="1">
    <source>
        <dbReference type="EMBL" id="EDL95617.1"/>
    </source>
</evidence>
<proteinExistence type="predicted"/>
<gene>
    <name evidence="1" type="ORF">rCG_58215</name>
</gene>